<reference evidence="1 2" key="1">
    <citation type="journal article" date="2024" name="Nat. Commun.">
        <title>Phylogenomics reveals the evolutionary origins of lichenization in chlorophyte algae.</title>
        <authorList>
            <person name="Puginier C."/>
            <person name="Libourel C."/>
            <person name="Otte J."/>
            <person name="Skaloud P."/>
            <person name="Haon M."/>
            <person name="Grisel S."/>
            <person name="Petersen M."/>
            <person name="Berrin J.G."/>
            <person name="Delaux P.M."/>
            <person name="Dal Grande F."/>
            <person name="Keller J."/>
        </authorList>
    </citation>
    <scope>NUCLEOTIDE SEQUENCE [LARGE SCALE GENOMIC DNA]</scope>
    <source>
        <strain evidence="1 2">SAG 216-7</strain>
    </source>
</reference>
<dbReference type="PANTHER" id="PTHR28106">
    <property type="entry name" value="MITOCHONDRIAL ATPASE COMPLEX SUBUNIT ATP10"/>
    <property type="match status" value="1"/>
</dbReference>
<dbReference type="Pfam" id="PF05176">
    <property type="entry name" value="ATP-synt_10"/>
    <property type="match status" value="1"/>
</dbReference>
<sequence>MLATKCRLCSSRVHGFTIQSLLTSDLLPHIRSDYDLTKTRGIKLFEIFDKEKAQERKREIQEEMKRGYFDDFKDLKETQGRMFQASEQLSPAETSSHLPPLAVVEPGGTEVLFPPPPGSLRVALLCVAFRAGAEDKLQSWSETFREALQGRSGARWFELSLVESVVMSVWPFKQMILRSGLTKPAAPSEACQLQAEHIFHFGDATEIRRVLGMTNRLTGYAYLIDAKGRVRWRGSGQATATEADNLVACSKELLSSSD</sequence>
<dbReference type="EMBL" id="JALJOT010000017">
    <property type="protein sequence ID" value="KAK9901658.1"/>
    <property type="molecule type" value="Genomic_DNA"/>
</dbReference>
<protein>
    <recommendedName>
        <fullName evidence="3">ATPase assembly factor ATP10</fullName>
    </recommendedName>
</protein>
<comment type="caution">
    <text evidence="1">The sequence shown here is derived from an EMBL/GenBank/DDBJ whole genome shotgun (WGS) entry which is preliminary data.</text>
</comment>
<evidence type="ECO:0008006" key="3">
    <source>
        <dbReference type="Google" id="ProtNLM"/>
    </source>
</evidence>
<dbReference type="Proteomes" id="UP001491310">
    <property type="component" value="Unassembled WGS sequence"/>
</dbReference>
<accession>A0ABR2YBP4</accession>
<keyword evidence="2" id="KW-1185">Reference proteome</keyword>
<evidence type="ECO:0000313" key="1">
    <source>
        <dbReference type="EMBL" id="KAK9901658.1"/>
    </source>
</evidence>
<evidence type="ECO:0000313" key="2">
    <source>
        <dbReference type="Proteomes" id="UP001491310"/>
    </source>
</evidence>
<dbReference type="InterPro" id="IPR007849">
    <property type="entry name" value="ATP10"/>
</dbReference>
<dbReference type="PANTHER" id="PTHR28106:SF1">
    <property type="entry name" value="MITOCHONDRIAL ATPASE COMPLEX SUBUNIT ATP10"/>
    <property type="match status" value="1"/>
</dbReference>
<gene>
    <name evidence="1" type="ORF">WJX75_007088</name>
</gene>
<organism evidence="1 2">
    <name type="scientific">Coccomyxa subellipsoidea</name>
    <dbReference type="NCBI Taxonomy" id="248742"/>
    <lineage>
        <taxon>Eukaryota</taxon>
        <taxon>Viridiplantae</taxon>
        <taxon>Chlorophyta</taxon>
        <taxon>core chlorophytes</taxon>
        <taxon>Trebouxiophyceae</taxon>
        <taxon>Trebouxiophyceae incertae sedis</taxon>
        <taxon>Coccomyxaceae</taxon>
        <taxon>Coccomyxa</taxon>
    </lineage>
</organism>
<name>A0ABR2YBP4_9CHLO</name>
<proteinExistence type="predicted"/>